<dbReference type="GO" id="GO:0004747">
    <property type="term" value="F:ribokinase activity"/>
    <property type="evidence" value="ECO:0007669"/>
    <property type="project" value="UniProtKB-UniRule"/>
</dbReference>
<keyword evidence="9" id="KW-0539">Nucleus</keyword>
<keyword evidence="2 9" id="KW-0479">Metal-binding</keyword>
<dbReference type="GO" id="GO:0019303">
    <property type="term" value="P:D-ribose catabolic process"/>
    <property type="evidence" value="ECO:0007669"/>
    <property type="project" value="UniProtKB-UniRule"/>
</dbReference>
<organism evidence="11 12">
    <name type="scientific">Pterulicium gracile</name>
    <dbReference type="NCBI Taxonomy" id="1884261"/>
    <lineage>
        <taxon>Eukaryota</taxon>
        <taxon>Fungi</taxon>
        <taxon>Dikarya</taxon>
        <taxon>Basidiomycota</taxon>
        <taxon>Agaricomycotina</taxon>
        <taxon>Agaricomycetes</taxon>
        <taxon>Agaricomycetidae</taxon>
        <taxon>Agaricales</taxon>
        <taxon>Pleurotineae</taxon>
        <taxon>Pterulaceae</taxon>
        <taxon>Pterulicium</taxon>
    </lineage>
</organism>
<feature type="binding site" evidence="9">
    <location>
        <position position="315"/>
    </location>
    <ligand>
        <name>K(+)</name>
        <dbReference type="ChEBI" id="CHEBI:29103"/>
    </ligand>
</feature>
<feature type="binding site" evidence="9">
    <location>
        <position position="320"/>
    </location>
    <ligand>
        <name>K(+)</name>
        <dbReference type="ChEBI" id="CHEBI:29103"/>
    </ligand>
</feature>
<evidence type="ECO:0000259" key="10">
    <source>
        <dbReference type="Pfam" id="PF00294"/>
    </source>
</evidence>
<dbReference type="InterPro" id="IPR011611">
    <property type="entry name" value="PfkB_dom"/>
</dbReference>
<evidence type="ECO:0000256" key="1">
    <source>
        <dbReference type="ARBA" id="ARBA00022679"/>
    </source>
</evidence>
<dbReference type="UniPathway" id="UPA00916">
    <property type="reaction ID" value="UER00889"/>
</dbReference>
<name>A0A5C3Q9B8_9AGAR</name>
<gene>
    <name evidence="11" type="ORF">BDV98DRAFT_613711</name>
</gene>
<feature type="active site" description="Proton acceptor" evidence="9">
    <location>
        <position position="274"/>
    </location>
</feature>
<dbReference type="PRINTS" id="PR00990">
    <property type="entry name" value="RIBOKINASE"/>
</dbReference>
<keyword evidence="1 9" id="KW-0808">Transferase</keyword>
<dbReference type="GO" id="GO:0005524">
    <property type="term" value="F:ATP binding"/>
    <property type="evidence" value="ECO:0007669"/>
    <property type="project" value="UniProtKB-UniRule"/>
</dbReference>
<feature type="binding site" evidence="9">
    <location>
        <position position="138"/>
    </location>
    <ligand>
        <name>substrate</name>
    </ligand>
</feature>
<evidence type="ECO:0000256" key="8">
    <source>
        <dbReference type="ARBA" id="ARBA00023277"/>
    </source>
</evidence>
<comment type="pathway">
    <text evidence="9">Carbohydrate metabolism; D-ribose degradation; D-ribose 5-phosphate from beta-D-ribopyranose: step 2/2.</text>
</comment>
<accession>A0A5C3Q9B8</accession>
<dbReference type="OrthoDB" id="415590at2759"/>
<evidence type="ECO:0000256" key="5">
    <source>
        <dbReference type="ARBA" id="ARBA00022840"/>
    </source>
</evidence>
<keyword evidence="6 9" id="KW-0460">Magnesium</keyword>
<feature type="binding site" evidence="9">
    <location>
        <position position="318"/>
    </location>
    <ligand>
        <name>K(+)</name>
        <dbReference type="ChEBI" id="CHEBI:29103"/>
    </ligand>
</feature>
<feature type="binding site" evidence="9">
    <location>
        <position position="324"/>
    </location>
    <ligand>
        <name>K(+)</name>
        <dbReference type="ChEBI" id="CHEBI:29103"/>
    </ligand>
</feature>
<feature type="binding site" evidence="9">
    <location>
        <position position="274"/>
    </location>
    <ligand>
        <name>substrate</name>
    </ligand>
</feature>
<evidence type="ECO:0000256" key="4">
    <source>
        <dbReference type="ARBA" id="ARBA00022777"/>
    </source>
</evidence>
<feature type="binding site" evidence="9">
    <location>
        <position position="187"/>
    </location>
    <ligand>
        <name>ATP</name>
        <dbReference type="ChEBI" id="CHEBI:30616"/>
    </ligand>
</feature>
<dbReference type="InterPro" id="IPR002139">
    <property type="entry name" value="Ribo/fructo_kinase"/>
</dbReference>
<feature type="binding site" evidence="9">
    <location>
        <begin position="233"/>
        <end position="238"/>
    </location>
    <ligand>
        <name>ATP</name>
        <dbReference type="ChEBI" id="CHEBI:30616"/>
    </ligand>
</feature>
<comment type="subunit">
    <text evidence="9">Homodimer.</text>
</comment>
<keyword evidence="12" id="KW-1185">Reference proteome</keyword>
<reference evidence="11 12" key="1">
    <citation type="journal article" date="2019" name="Nat. Ecol. Evol.">
        <title>Megaphylogeny resolves global patterns of mushroom evolution.</title>
        <authorList>
            <person name="Varga T."/>
            <person name="Krizsan K."/>
            <person name="Foldi C."/>
            <person name="Dima B."/>
            <person name="Sanchez-Garcia M."/>
            <person name="Sanchez-Ramirez S."/>
            <person name="Szollosi G.J."/>
            <person name="Szarkandi J.G."/>
            <person name="Papp V."/>
            <person name="Albert L."/>
            <person name="Andreopoulos W."/>
            <person name="Angelini C."/>
            <person name="Antonin V."/>
            <person name="Barry K.W."/>
            <person name="Bougher N.L."/>
            <person name="Buchanan P."/>
            <person name="Buyck B."/>
            <person name="Bense V."/>
            <person name="Catcheside P."/>
            <person name="Chovatia M."/>
            <person name="Cooper J."/>
            <person name="Damon W."/>
            <person name="Desjardin D."/>
            <person name="Finy P."/>
            <person name="Geml J."/>
            <person name="Haridas S."/>
            <person name="Hughes K."/>
            <person name="Justo A."/>
            <person name="Karasinski D."/>
            <person name="Kautmanova I."/>
            <person name="Kiss B."/>
            <person name="Kocsube S."/>
            <person name="Kotiranta H."/>
            <person name="LaButti K.M."/>
            <person name="Lechner B.E."/>
            <person name="Liimatainen K."/>
            <person name="Lipzen A."/>
            <person name="Lukacs Z."/>
            <person name="Mihaltcheva S."/>
            <person name="Morgado L.N."/>
            <person name="Niskanen T."/>
            <person name="Noordeloos M.E."/>
            <person name="Ohm R.A."/>
            <person name="Ortiz-Santana B."/>
            <person name="Ovrebo C."/>
            <person name="Racz N."/>
            <person name="Riley R."/>
            <person name="Savchenko A."/>
            <person name="Shiryaev A."/>
            <person name="Soop K."/>
            <person name="Spirin V."/>
            <person name="Szebenyi C."/>
            <person name="Tomsovsky M."/>
            <person name="Tulloss R.E."/>
            <person name="Uehling J."/>
            <person name="Grigoriev I.V."/>
            <person name="Vagvolgyi C."/>
            <person name="Papp T."/>
            <person name="Martin F.M."/>
            <person name="Miettinen O."/>
            <person name="Hibbett D.S."/>
            <person name="Nagy L.G."/>
        </authorList>
    </citation>
    <scope>NUCLEOTIDE SEQUENCE [LARGE SCALE GENOMIC DNA]</scope>
    <source>
        <strain evidence="11 12">CBS 309.79</strain>
    </source>
</reference>
<feature type="binding site" evidence="9">
    <location>
        <begin position="13"/>
        <end position="15"/>
    </location>
    <ligand>
        <name>substrate</name>
    </ligand>
</feature>
<comment type="cofactor">
    <cofactor evidence="9">
        <name>Mg(2+)</name>
        <dbReference type="ChEBI" id="CHEBI:18420"/>
    </cofactor>
    <text evidence="9">Requires a divalent cation, most likely magnesium in vivo, as an electrophilic catalyst to aid phosphoryl group transfer. It is the chelate of the metal and the nucleotide that is the actual substrate.</text>
</comment>
<dbReference type="EMBL" id="ML178838">
    <property type="protein sequence ID" value="TFK98664.1"/>
    <property type="molecule type" value="Genomic_DNA"/>
</dbReference>
<feature type="binding site" evidence="9">
    <location>
        <begin position="41"/>
        <end position="45"/>
    </location>
    <ligand>
        <name>substrate</name>
    </ligand>
</feature>
<keyword evidence="8 9" id="KW-0119">Carbohydrate metabolism</keyword>
<comment type="activity regulation">
    <text evidence="9">Activated by a monovalent cation that binds near, but not in, the active site. The most likely occupant of the site in vivo is potassium. Ion binding induces a conformational change that may alter substrate affinity.</text>
</comment>
<keyword evidence="3 9" id="KW-0547">Nucleotide-binding</keyword>
<dbReference type="SUPFAM" id="SSF53613">
    <property type="entry name" value="Ribokinase-like"/>
    <property type="match status" value="1"/>
</dbReference>
<evidence type="ECO:0000256" key="7">
    <source>
        <dbReference type="ARBA" id="ARBA00022958"/>
    </source>
</evidence>
<dbReference type="GO" id="GO:0005634">
    <property type="term" value="C:nucleus"/>
    <property type="evidence" value="ECO:0007669"/>
    <property type="project" value="UniProtKB-SubCell"/>
</dbReference>
<dbReference type="InterPro" id="IPR029056">
    <property type="entry name" value="Ribokinase-like"/>
</dbReference>
<dbReference type="HAMAP" id="MF_01987">
    <property type="entry name" value="Ribokinase"/>
    <property type="match status" value="1"/>
</dbReference>
<dbReference type="GO" id="GO:0005737">
    <property type="term" value="C:cytoplasm"/>
    <property type="evidence" value="ECO:0007669"/>
    <property type="project" value="UniProtKB-SubCell"/>
</dbReference>
<protein>
    <recommendedName>
        <fullName evidence="9">Ribokinase</fullName>
        <shortName evidence="9">RK</shortName>
        <ecNumber evidence="9">2.7.1.15</ecNumber>
    </recommendedName>
</protein>
<keyword evidence="5 9" id="KW-0067">ATP-binding</keyword>
<feature type="binding site" evidence="9">
    <location>
        <position position="268"/>
    </location>
    <ligand>
        <name>K(+)</name>
        <dbReference type="ChEBI" id="CHEBI:29103"/>
    </ligand>
</feature>
<dbReference type="STRING" id="1884261.A0A5C3Q9B8"/>
<evidence type="ECO:0000256" key="3">
    <source>
        <dbReference type="ARBA" id="ARBA00022741"/>
    </source>
</evidence>
<dbReference type="InterPro" id="IPR011877">
    <property type="entry name" value="Ribokinase"/>
</dbReference>
<dbReference type="CDD" id="cd01174">
    <property type="entry name" value="ribokinase"/>
    <property type="match status" value="1"/>
</dbReference>
<dbReference type="Gene3D" id="3.40.1190.20">
    <property type="match status" value="1"/>
</dbReference>
<dbReference type="PANTHER" id="PTHR10584">
    <property type="entry name" value="SUGAR KINASE"/>
    <property type="match status" value="1"/>
</dbReference>
<feature type="binding site" evidence="9">
    <location>
        <position position="270"/>
    </location>
    <ligand>
        <name>K(+)</name>
        <dbReference type="ChEBI" id="CHEBI:29103"/>
    </ligand>
</feature>
<proteinExistence type="inferred from homology"/>
<keyword evidence="7 9" id="KW-0630">Potassium</keyword>
<keyword evidence="4 9" id="KW-0418">Kinase</keyword>
<comment type="catalytic activity">
    <reaction evidence="9">
        <text>D-ribose + ATP = D-ribose 5-phosphate + ADP + H(+)</text>
        <dbReference type="Rhea" id="RHEA:13697"/>
        <dbReference type="ChEBI" id="CHEBI:15378"/>
        <dbReference type="ChEBI" id="CHEBI:30616"/>
        <dbReference type="ChEBI" id="CHEBI:47013"/>
        <dbReference type="ChEBI" id="CHEBI:78346"/>
        <dbReference type="ChEBI" id="CHEBI:456216"/>
        <dbReference type="EC" id="2.7.1.15"/>
    </reaction>
</comment>
<evidence type="ECO:0000256" key="2">
    <source>
        <dbReference type="ARBA" id="ARBA00022723"/>
    </source>
</evidence>
<comment type="subcellular location">
    <subcellularLocation>
        <location evidence="9">Cytoplasm</location>
    </subcellularLocation>
    <subcellularLocation>
        <location evidence="9">Nucleus</location>
    </subcellularLocation>
</comment>
<evidence type="ECO:0000313" key="12">
    <source>
        <dbReference type="Proteomes" id="UP000305067"/>
    </source>
</evidence>
<dbReference type="Pfam" id="PF00294">
    <property type="entry name" value="PfkB"/>
    <property type="match status" value="1"/>
</dbReference>
<dbReference type="PANTHER" id="PTHR10584:SF166">
    <property type="entry name" value="RIBOKINASE"/>
    <property type="match status" value="1"/>
</dbReference>
<dbReference type="Proteomes" id="UP000305067">
    <property type="component" value="Unassembled WGS sequence"/>
</dbReference>
<dbReference type="GO" id="GO:0046872">
    <property type="term" value="F:metal ion binding"/>
    <property type="evidence" value="ECO:0007669"/>
    <property type="project" value="UniProtKB-KW"/>
</dbReference>
<evidence type="ECO:0000256" key="6">
    <source>
        <dbReference type="ARBA" id="ARBA00022842"/>
    </source>
</evidence>
<evidence type="ECO:0000256" key="9">
    <source>
        <dbReference type="HAMAP-Rule" id="MF_03215"/>
    </source>
</evidence>
<feature type="domain" description="Carbohydrate kinase PfkB" evidence="10">
    <location>
        <begin position="6"/>
        <end position="326"/>
    </location>
</feature>
<keyword evidence="9" id="KW-0963">Cytoplasm</keyword>
<sequence length="344" mass="36885">MASAHCIVRGSINVDEFLRVKRISRPGETISSTGLEARAGGKGANQSVSIAKAGGSVDFLGSVGKGRGDDWIVDRLKDSGVGVEKVEFVEEKTGRAIIQVAENGENSIVLFKGANYHKRTPSPADFTPTPTHIVLQNEIPLELTIDYLTLASSDGRTAATIFNPSPLPSEQEITSFPWEKVSWLIVNEGEAEDLLAVLDPTGRNHEESEVVASSTLRRLSKAINSPATNVVLTLGASGVISTYHSYSSLSTWDPVYVPSIQLRGTTRDTTGAGDCFTGYFVAGLMELFNETHSHDVGEEEARGLLGKCVVAAGMCCEKEGTLDSVPVREEVEARMRESAETVAK</sequence>
<evidence type="ECO:0000313" key="11">
    <source>
        <dbReference type="EMBL" id="TFK98664.1"/>
    </source>
</evidence>
<comment type="function">
    <text evidence="9">Catalyzes the phosphorylation of ribose at O-5 in a reaction requiring ATP and magnesium. The resulting D-ribose-5-phosphate can then be used either for sythesis of nucleotides, histidine, and tryptophan, or as a component of the pentose phosphate pathway.</text>
</comment>
<feature type="binding site" evidence="9">
    <location>
        <begin position="273"/>
        <end position="274"/>
    </location>
    <ligand>
        <name>ATP</name>
        <dbReference type="ChEBI" id="CHEBI:30616"/>
    </ligand>
</feature>
<comment type="caution">
    <text evidence="9">Lacks conserved residue(s) required for the propagation of feature annotation.</text>
</comment>
<dbReference type="AlphaFoldDB" id="A0A5C3Q9B8"/>
<dbReference type="EC" id="2.7.1.15" evidence="9"/>
<comment type="similarity">
    <text evidence="9">Belongs to the carbohydrate kinase PfkB family. Ribokinase subfamily.</text>
</comment>